<feature type="transmembrane region" description="Helical" evidence="1">
    <location>
        <begin position="20"/>
        <end position="38"/>
    </location>
</feature>
<dbReference type="Proteomes" id="UP001190700">
    <property type="component" value="Unassembled WGS sequence"/>
</dbReference>
<evidence type="ECO:0000313" key="2">
    <source>
        <dbReference type="EMBL" id="KAK3250330.1"/>
    </source>
</evidence>
<name>A0AAE0F4S2_9CHLO</name>
<gene>
    <name evidence="2" type="ORF">CYMTET_40291</name>
</gene>
<dbReference type="AlphaFoldDB" id="A0AAE0F4S2"/>
<sequence>MLSEEEHARAAYVRKRNCFLCTWTAVVLGAIIFATHQIRTQPDVVASTLHLSTGEVLRQLGRRKEGDAAPMLCTAVAASELFHVQKKEPAWTVSEHCKHLSDAVPDLRQSNLSLWCAVFHNGYFRPVMVEPLRTKEHGILSKGKTFFETKEGRDGRTIFAHSAQSRKRARTIEQYLKDVVPLLQRSLIRDHKHDFNATMRQHVPLGVVVFSTDELPLLDANLSKALHGIDVPVLTIGKAVDPMGRRSPVPAPLMIPDTDFLESKGYTEGSMKKLKDKVFKVYETTGWTTKFPKAVWRGKAVARADAYAEGLDKAPLWNSDTWRDIPRVKMCLQARGQVEGQDKIPQLDAAITGICPTAR</sequence>
<evidence type="ECO:0000256" key="1">
    <source>
        <dbReference type="SAM" id="Phobius"/>
    </source>
</evidence>
<organism evidence="2 3">
    <name type="scientific">Cymbomonas tetramitiformis</name>
    <dbReference type="NCBI Taxonomy" id="36881"/>
    <lineage>
        <taxon>Eukaryota</taxon>
        <taxon>Viridiplantae</taxon>
        <taxon>Chlorophyta</taxon>
        <taxon>Pyramimonadophyceae</taxon>
        <taxon>Pyramimonadales</taxon>
        <taxon>Pyramimonadaceae</taxon>
        <taxon>Cymbomonas</taxon>
    </lineage>
</organism>
<keyword evidence="3" id="KW-1185">Reference proteome</keyword>
<keyword evidence="1" id="KW-1133">Transmembrane helix</keyword>
<protein>
    <submittedName>
        <fullName evidence="2">Uncharacterized protein</fullName>
    </submittedName>
</protein>
<keyword evidence="1" id="KW-0472">Membrane</keyword>
<reference evidence="2 3" key="1">
    <citation type="journal article" date="2015" name="Genome Biol. Evol.">
        <title>Comparative Genomics of a Bacterivorous Green Alga Reveals Evolutionary Causalities and Consequences of Phago-Mixotrophic Mode of Nutrition.</title>
        <authorList>
            <person name="Burns J.A."/>
            <person name="Paasch A."/>
            <person name="Narechania A."/>
            <person name="Kim E."/>
        </authorList>
    </citation>
    <scope>NUCLEOTIDE SEQUENCE [LARGE SCALE GENOMIC DNA]</scope>
    <source>
        <strain evidence="2 3">PLY_AMNH</strain>
    </source>
</reference>
<comment type="caution">
    <text evidence="2">The sequence shown here is derived from an EMBL/GenBank/DDBJ whole genome shotgun (WGS) entry which is preliminary data.</text>
</comment>
<accession>A0AAE0F4S2</accession>
<keyword evidence="1" id="KW-0812">Transmembrane</keyword>
<dbReference type="EMBL" id="LGRX02026777">
    <property type="protein sequence ID" value="KAK3250330.1"/>
    <property type="molecule type" value="Genomic_DNA"/>
</dbReference>
<proteinExistence type="predicted"/>
<evidence type="ECO:0000313" key="3">
    <source>
        <dbReference type="Proteomes" id="UP001190700"/>
    </source>
</evidence>